<dbReference type="RefSeq" id="XP_001013528.2">
    <property type="nucleotide sequence ID" value="XM_001013528.2"/>
</dbReference>
<proteinExistence type="predicted"/>
<organism evidence="1 2">
    <name type="scientific">Tetrahymena thermophila (strain SB210)</name>
    <dbReference type="NCBI Taxonomy" id="312017"/>
    <lineage>
        <taxon>Eukaryota</taxon>
        <taxon>Sar</taxon>
        <taxon>Alveolata</taxon>
        <taxon>Ciliophora</taxon>
        <taxon>Intramacronucleata</taxon>
        <taxon>Oligohymenophorea</taxon>
        <taxon>Hymenostomatida</taxon>
        <taxon>Tetrahymenina</taxon>
        <taxon>Tetrahymenidae</taxon>
        <taxon>Tetrahymena</taxon>
    </lineage>
</organism>
<gene>
    <name evidence="1" type="ORF">TTHERM_00740570</name>
</gene>
<dbReference type="AlphaFoldDB" id="Q239X5"/>
<protein>
    <submittedName>
        <fullName evidence="1">Uncharacterized protein</fullName>
    </submittedName>
</protein>
<dbReference type="InParanoid" id="Q239X5"/>
<dbReference type="KEGG" id="tet:TTHERM_00740570"/>
<dbReference type="EMBL" id="GG662726">
    <property type="protein sequence ID" value="EAR93283.2"/>
    <property type="molecule type" value="Genomic_DNA"/>
</dbReference>
<dbReference type="Proteomes" id="UP000009168">
    <property type="component" value="Unassembled WGS sequence"/>
</dbReference>
<reference evidence="2" key="1">
    <citation type="journal article" date="2006" name="PLoS Biol.">
        <title>Macronuclear genome sequence of the ciliate Tetrahymena thermophila, a model eukaryote.</title>
        <authorList>
            <person name="Eisen J.A."/>
            <person name="Coyne R.S."/>
            <person name="Wu M."/>
            <person name="Wu D."/>
            <person name="Thiagarajan M."/>
            <person name="Wortman J.R."/>
            <person name="Badger J.H."/>
            <person name="Ren Q."/>
            <person name="Amedeo P."/>
            <person name="Jones K.M."/>
            <person name="Tallon L.J."/>
            <person name="Delcher A.L."/>
            <person name="Salzberg S.L."/>
            <person name="Silva J.C."/>
            <person name="Haas B.J."/>
            <person name="Majoros W.H."/>
            <person name="Farzad M."/>
            <person name="Carlton J.M."/>
            <person name="Smith R.K. Jr."/>
            <person name="Garg J."/>
            <person name="Pearlman R.E."/>
            <person name="Karrer K.M."/>
            <person name="Sun L."/>
            <person name="Manning G."/>
            <person name="Elde N.C."/>
            <person name="Turkewitz A.P."/>
            <person name="Asai D.J."/>
            <person name="Wilkes D.E."/>
            <person name="Wang Y."/>
            <person name="Cai H."/>
            <person name="Collins K."/>
            <person name="Stewart B.A."/>
            <person name="Lee S.R."/>
            <person name="Wilamowska K."/>
            <person name="Weinberg Z."/>
            <person name="Ruzzo W.L."/>
            <person name="Wloga D."/>
            <person name="Gaertig J."/>
            <person name="Frankel J."/>
            <person name="Tsao C.-C."/>
            <person name="Gorovsky M.A."/>
            <person name="Keeling P.J."/>
            <person name="Waller R.F."/>
            <person name="Patron N.J."/>
            <person name="Cherry J.M."/>
            <person name="Stover N.A."/>
            <person name="Krieger C.J."/>
            <person name="del Toro C."/>
            <person name="Ryder H.F."/>
            <person name="Williamson S.C."/>
            <person name="Barbeau R.A."/>
            <person name="Hamilton E.P."/>
            <person name="Orias E."/>
        </authorList>
    </citation>
    <scope>NUCLEOTIDE SEQUENCE [LARGE SCALE GENOMIC DNA]</scope>
    <source>
        <strain evidence="2">SB210</strain>
    </source>
</reference>
<keyword evidence="2" id="KW-1185">Reference proteome</keyword>
<sequence length="430" mass="49863">MLFYSFQGNYEGIQAISTSSWEIQIEMRCLLLPWNLNVEQSQLIFNYEEDQLVTTYVGGTSLQDLTSNQFTKQMRIFQQRLVLPYQSIIDYNIGVVVFLDNDFINVVNYYSFELIKFIQFVSNLSKIKADLKYDQSSYNLYVTSSGNNMVQHTVVNLKTMSVAQYNASLNLQSSCISQEYFPERNVVMCFSFSSITLYDIDLAQQQLTVKVSQNLNDFTVIKAQDQDVLLLLNGFGQQTTVAKYNSTTLELIDKQFITVRGITNMYLLSQQKLVIILTTFNPAFIFDINAQQSIITCYFYDSQSQLIFFGYLQGDILYGSYNDLSKYNLIKSNLQLLQIYFNAPSQLVYAQQQVTADQPDEIIMLKINQQQEFDYQYQVLFQMEINSMFQHSLIFASSRLNILKYLSNQLQLKEKIVLVLLIMDLTLIQV</sequence>
<evidence type="ECO:0000313" key="2">
    <source>
        <dbReference type="Proteomes" id="UP000009168"/>
    </source>
</evidence>
<accession>Q239X5</accession>
<dbReference type="HOGENOM" id="CLU_944879_0_0_1"/>
<name>Q239X5_TETTS</name>
<evidence type="ECO:0000313" key="1">
    <source>
        <dbReference type="EMBL" id="EAR93283.2"/>
    </source>
</evidence>
<dbReference type="GeneID" id="7834756"/>